<dbReference type="InterPro" id="IPR006379">
    <property type="entry name" value="HAD-SF_hydro_IIB"/>
</dbReference>
<reference evidence="2 3" key="2">
    <citation type="submission" date="2008-10" db="EMBL/GenBank/DDBJ databases">
        <authorList>
            <person name="Fulton L."/>
            <person name="Clifton S."/>
            <person name="Fulton B."/>
            <person name="Xu J."/>
            <person name="Minx P."/>
            <person name="Pepin K.H."/>
            <person name="Johnson M."/>
            <person name="Thiruvilangam P."/>
            <person name="Bhonagiri V."/>
            <person name="Nash W.E."/>
            <person name="Mardis E.R."/>
            <person name="Wilson R.K."/>
        </authorList>
    </citation>
    <scope>NUCLEOTIDE SEQUENCE [LARGE SCALE GENOMIC DNA]</scope>
    <source>
        <strain evidence="2 3">DSM 13279</strain>
    </source>
</reference>
<keyword evidence="2" id="KW-0378">Hydrolase</keyword>
<feature type="region of interest" description="Disordered" evidence="1">
    <location>
        <begin position="1"/>
        <end position="36"/>
    </location>
</feature>
<dbReference type="InterPro" id="IPR036412">
    <property type="entry name" value="HAD-like_sf"/>
</dbReference>
<evidence type="ECO:0000313" key="2">
    <source>
        <dbReference type="EMBL" id="EEA91049.1"/>
    </source>
</evidence>
<dbReference type="AlphaFoldDB" id="B6G9J8"/>
<dbReference type="Gene3D" id="3.40.50.1000">
    <property type="entry name" value="HAD superfamily/HAD-like"/>
    <property type="match status" value="1"/>
</dbReference>
<dbReference type="Proteomes" id="UP000003560">
    <property type="component" value="Unassembled WGS sequence"/>
</dbReference>
<protein>
    <submittedName>
        <fullName evidence="2">Cof-like hydrolase</fullName>
    </submittedName>
</protein>
<dbReference type="HOGENOM" id="CLU_044146_5_0_11"/>
<dbReference type="SUPFAM" id="SSF56784">
    <property type="entry name" value="HAD-like"/>
    <property type="match status" value="1"/>
</dbReference>
<evidence type="ECO:0000256" key="1">
    <source>
        <dbReference type="SAM" id="MobiDB-lite"/>
    </source>
</evidence>
<dbReference type="Pfam" id="PF08282">
    <property type="entry name" value="Hydrolase_3"/>
    <property type="match status" value="1"/>
</dbReference>
<dbReference type="PANTHER" id="PTHR10000:SF53">
    <property type="entry name" value="5-AMINO-6-(5-PHOSPHO-D-RIBITYLAMINO)URACIL PHOSPHATASE YBJI-RELATED"/>
    <property type="match status" value="1"/>
</dbReference>
<dbReference type="SFLD" id="SFLDS00003">
    <property type="entry name" value="Haloacid_Dehalogenase"/>
    <property type="match status" value="1"/>
</dbReference>
<name>B6G9J8_9ACTN</name>
<dbReference type="SFLD" id="SFLDG01140">
    <property type="entry name" value="C2.B:_Phosphomannomutase_and_P"/>
    <property type="match status" value="1"/>
</dbReference>
<reference evidence="2 3" key="1">
    <citation type="submission" date="2008-10" db="EMBL/GenBank/DDBJ databases">
        <title>Draft genome sequence of Collinsella stercoris (DSM 13279).</title>
        <authorList>
            <person name="Sudarsanam P."/>
            <person name="Ley R."/>
            <person name="Guruge J."/>
            <person name="Turnbaugh P.J."/>
            <person name="Mahowald M."/>
            <person name="Liep D."/>
            <person name="Gordon J."/>
        </authorList>
    </citation>
    <scope>NUCLEOTIDE SEQUENCE [LARGE SCALE GENOMIC DNA]</scope>
    <source>
        <strain evidence="2 3">DSM 13279</strain>
    </source>
</reference>
<dbReference type="eggNOG" id="COG0561">
    <property type="taxonomic scope" value="Bacteria"/>
</dbReference>
<keyword evidence="3" id="KW-1185">Reference proteome</keyword>
<dbReference type="STRING" id="445975.COLSTE_00739"/>
<sequence length="320" mass="35259">MQAHQALCRQASRDAGGQGQSRHDPKRKDPMLPSYLSDTNLDSIKLVATDMDLTLLADDKSMPAGVDERIDALAKNGVLFCAASGRPALALRESFPAHHQDMALVADNGASVYLRDELVYRDLIDRDLYHEVLALATATEGSVPVLCAFDDAYVLERDRCHEDVVSIYYRSITYVESFEELDVDSNKISIYFPGWDSKQKNDEVYSPAFASRLYLTCAGNEWLDFMNIGVDKGSGIRHLAQHLGIDLSDIAAFGDTYNDIPMLDIVGHSYVMANAAEHMHDHGKFLAPSNNEAGVLTVIDHIVDVMGAKPEPVAANQAKR</sequence>
<dbReference type="GO" id="GO:0005829">
    <property type="term" value="C:cytosol"/>
    <property type="evidence" value="ECO:0007669"/>
    <property type="project" value="TreeGrafter"/>
</dbReference>
<dbReference type="EMBL" id="ABXJ01000041">
    <property type="protein sequence ID" value="EEA91049.1"/>
    <property type="molecule type" value="Genomic_DNA"/>
</dbReference>
<comment type="caution">
    <text evidence="2">The sequence shown here is derived from an EMBL/GenBank/DDBJ whole genome shotgun (WGS) entry which is preliminary data.</text>
</comment>
<accession>B6G9J8</accession>
<dbReference type="NCBIfam" id="TIGR00099">
    <property type="entry name" value="Cof-subfamily"/>
    <property type="match status" value="1"/>
</dbReference>
<feature type="compositionally biased region" description="Basic and acidic residues" evidence="1">
    <location>
        <begin position="21"/>
        <end position="30"/>
    </location>
</feature>
<dbReference type="GO" id="GO:0000287">
    <property type="term" value="F:magnesium ion binding"/>
    <property type="evidence" value="ECO:0007669"/>
    <property type="project" value="TreeGrafter"/>
</dbReference>
<dbReference type="InterPro" id="IPR023214">
    <property type="entry name" value="HAD_sf"/>
</dbReference>
<dbReference type="NCBIfam" id="TIGR01484">
    <property type="entry name" value="HAD-SF-IIB"/>
    <property type="match status" value="1"/>
</dbReference>
<gene>
    <name evidence="2" type="ORF">COLSTE_00739</name>
</gene>
<evidence type="ECO:0000313" key="3">
    <source>
        <dbReference type="Proteomes" id="UP000003560"/>
    </source>
</evidence>
<proteinExistence type="predicted"/>
<dbReference type="InterPro" id="IPR000150">
    <property type="entry name" value="Cof"/>
</dbReference>
<dbReference type="GO" id="GO:0016791">
    <property type="term" value="F:phosphatase activity"/>
    <property type="evidence" value="ECO:0007669"/>
    <property type="project" value="TreeGrafter"/>
</dbReference>
<dbReference type="Gene3D" id="3.30.1240.10">
    <property type="match status" value="1"/>
</dbReference>
<dbReference type="PANTHER" id="PTHR10000">
    <property type="entry name" value="PHOSPHOSERINE PHOSPHATASE"/>
    <property type="match status" value="1"/>
</dbReference>
<organism evidence="2 3">
    <name type="scientific">Collinsella stercoris DSM 13279</name>
    <dbReference type="NCBI Taxonomy" id="445975"/>
    <lineage>
        <taxon>Bacteria</taxon>
        <taxon>Bacillati</taxon>
        <taxon>Actinomycetota</taxon>
        <taxon>Coriobacteriia</taxon>
        <taxon>Coriobacteriales</taxon>
        <taxon>Coriobacteriaceae</taxon>
        <taxon>Collinsella</taxon>
    </lineage>
</organism>